<dbReference type="OrthoDB" id="228037at2"/>
<dbReference type="AlphaFoldDB" id="A0A518IE33"/>
<name>A0A518IE33_9PLAN</name>
<evidence type="ECO:0000313" key="2">
    <source>
        <dbReference type="EMBL" id="QDV51362.1"/>
    </source>
</evidence>
<reference evidence="2 3" key="1">
    <citation type="submission" date="2019-03" db="EMBL/GenBank/DDBJ databases">
        <title>Deep-cultivation of Planctomycetes and their phenomic and genomic characterization uncovers novel biology.</title>
        <authorList>
            <person name="Wiegand S."/>
            <person name="Jogler M."/>
            <person name="Boedeker C."/>
            <person name="Pinto D."/>
            <person name="Vollmers J."/>
            <person name="Rivas-Marin E."/>
            <person name="Kohn T."/>
            <person name="Peeters S.H."/>
            <person name="Heuer A."/>
            <person name="Rast P."/>
            <person name="Oberbeckmann S."/>
            <person name="Bunk B."/>
            <person name="Jeske O."/>
            <person name="Meyerdierks A."/>
            <person name="Storesund J.E."/>
            <person name="Kallscheuer N."/>
            <person name="Luecker S."/>
            <person name="Lage O.M."/>
            <person name="Pohl T."/>
            <person name="Merkel B.J."/>
            <person name="Hornburger P."/>
            <person name="Mueller R.-W."/>
            <person name="Bruemmer F."/>
            <person name="Labrenz M."/>
            <person name="Spormann A.M."/>
            <person name="Op den Camp H."/>
            <person name="Overmann J."/>
            <person name="Amann R."/>
            <person name="Jetten M.S.M."/>
            <person name="Mascher T."/>
            <person name="Medema M.H."/>
            <person name="Devos D.P."/>
            <person name="Kaster A.-K."/>
            <person name="Ovreas L."/>
            <person name="Rohde M."/>
            <person name="Galperin M.Y."/>
            <person name="Jogler C."/>
        </authorList>
    </citation>
    <scope>NUCLEOTIDE SEQUENCE [LARGE SCALE GENOMIC DNA]</scope>
    <source>
        <strain evidence="2 3">Enr17</strain>
    </source>
</reference>
<accession>A0A518IE33</accession>
<evidence type="ECO:0000256" key="1">
    <source>
        <dbReference type="SAM" id="MobiDB-lite"/>
    </source>
</evidence>
<sequence>MTTFNQTKPMLLPNDVDQRGSHDEFHRPSDYERILSFCLKRTAPGDSEFNKISDASDESLKQVSELTLLGHRAIQHTGELLDPHLKQLADKYRGSSHDRRYEICEQLYESLLTQSEPVRSQEELLEHIWDDLSNQSCNRIFAQQFLRHGNPNCFGRALILLAFAKLANATVLGATPLIPGSELLIRHDGLVAKWILRHAQRHKVKLRPELISFLQFIVKRPEIDRIRPLMFHMGLVFQISPACWVLIDPHAKAFGKYHNTALISHIEEISQQRPQEIFSADFRSETNLKSGDQLRQLKSLTRFLDQLQALSECPVGEALMAMAKSQFLDFVLSDDWNIPQEQKEKIAAQLRGELAPVVKERCLEPLLETQHSRSTLCRIQAFLEYCLLLDCGQEFVGLLSFHVSADTQTMRQEMLQLSFTELLSELIARFHGVLFNQSSLSPDQEILHPVVELYQPGFRVGIELVSHVNAVTLRSEKITRLLSHICQGQSVQLSAATEILRNPTETIRRSSRQAFDQLESAEIKSCRLQEVLKRISIKISRIHTKTGEHEQL</sequence>
<evidence type="ECO:0000313" key="3">
    <source>
        <dbReference type="Proteomes" id="UP000318313"/>
    </source>
</evidence>
<dbReference type="Proteomes" id="UP000318313">
    <property type="component" value="Chromosome"/>
</dbReference>
<dbReference type="RefSeq" id="WP_145310519.1">
    <property type="nucleotide sequence ID" value="NZ_CP037452.1"/>
</dbReference>
<keyword evidence="3" id="KW-1185">Reference proteome</keyword>
<feature type="region of interest" description="Disordered" evidence="1">
    <location>
        <begin position="1"/>
        <end position="23"/>
    </location>
</feature>
<dbReference type="EMBL" id="CP037452">
    <property type="protein sequence ID" value="QDV51362.1"/>
    <property type="molecule type" value="Genomic_DNA"/>
</dbReference>
<organism evidence="2 3">
    <name type="scientific">Gimesia fumaroli</name>
    <dbReference type="NCBI Taxonomy" id="2527976"/>
    <lineage>
        <taxon>Bacteria</taxon>
        <taxon>Pseudomonadati</taxon>
        <taxon>Planctomycetota</taxon>
        <taxon>Planctomycetia</taxon>
        <taxon>Planctomycetales</taxon>
        <taxon>Planctomycetaceae</taxon>
        <taxon>Gimesia</taxon>
    </lineage>
</organism>
<proteinExistence type="predicted"/>
<gene>
    <name evidence="2" type="ORF">Enr17x_34180</name>
</gene>
<protein>
    <submittedName>
        <fullName evidence="2">Uncharacterized protein</fullName>
    </submittedName>
</protein>
<dbReference type="KEGG" id="gfm:Enr17x_34180"/>